<evidence type="ECO:0000259" key="7">
    <source>
        <dbReference type="Pfam" id="PF00370"/>
    </source>
</evidence>
<evidence type="ECO:0000256" key="1">
    <source>
        <dbReference type="ARBA" id="ARBA00009156"/>
    </source>
</evidence>
<dbReference type="GO" id="GO:0005829">
    <property type="term" value="C:cytosol"/>
    <property type="evidence" value="ECO:0007669"/>
    <property type="project" value="TreeGrafter"/>
</dbReference>
<evidence type="ECO:0000256" key="4">
    <source>
        <dbReference type="ARBA" id="ARBA00022777"/>
    </source>
</evidence>
<comment type="function">
    <text evidence="6">Highly specific D-xylulose kinase which participates in the catabolism of xylose. Xylose is a major component of hemicelluloses such as xylan. Most fungi utilize D-xylose via three enzymatic reactions, xylose reductase (XR), xylitol dehydrogenase (XDH), and xylulokinase, to form xylulose 5-phosphate, which enters pentose phosphate pathway.</text>
</comment>
<keyword evidence="2 6" id="KW-0859">Xylose metabolism</keyword>
<dbReference type="InterPro" id="IPR018485">
    <property type="entry name" value="FGGY_C"/>
</dbReference>
<dbReference type="FunFam" id="3.30.420.40:FF:000118">
    <property type="entry name" value="Xylulose kinase 2"/>
    <property type="match status" value="1"/>
</dbReference>
<keyword evidence="6" id="KW-0067">ATP-binding</keyword>
<feature type="domain" description="Carbohydrate kinase FGGY N-terminal" evidence="7">
    <location>
        <begin position="127"/>
        <end position="279"/>
    </location>
</feature>
<evidence type="ECO:0000256" key="3">
    <source>
        <dbReference type="ARBA" id="ARBA00022679"/>
    </source>
</evidence>
<dbReference type="InterPro" id="IPR043129">
    <property type="entry name" value="ATPase_NBD"/>
</dbReference>
<sequence>MSYYLGFDLSTQQLKCTVINDAHDIVLEEAVNFDKDLPEFNTTHGAIVNGDNVTSPTLMWVKALDILLNKLKAFPHVNSIRGISGAGQQHGSVYWKEQGLKVLEELDSNKTLFEQLQHAFAIEQSPIWQDASTTAECRALEESVGGPEALAKLTGSKAYERFTGNQIAKIYHKNKAAYKETARINLVSSFVATLLLGKFCPVDAAEGSGTNMMNIQTHKWENSLLKKCGGDELLEKLHDEPVEGGTTLGKISEYYVKRYGFSDECCIMPFTGDNSATLVSMNLIQGDCVVSLGTSDTVLVYLKKDSAEPTTESHLMAHPTDTDGYMGMLCYKNGSLARQYIRDSYAEKDWEKFNQYLVEKEAVLNDYFGFYYWMQEIIPFAKGIYRFKDKQAVEEFDDPFINVKAIVESQFMSMKIRLQSMGGETQRILASGGAAANKAILKVLSDVFGLPVYKQKGMNGASLGGALLAKYGCKKYSSFVEMMKEHPPEGLELVCEPDLKRTKLYDAHIKEFIELEHQIVK</sequence>
<protein>
    <recommendedName>
        <fullName evidence="6">Xylulose kinase</fullName>
        <ecNumber evidence="6">2.7.1.17</ecNumber>
    </recommendedName>
</protein>
<dbReference type="InterPro" id="IPR000577">
    <property type="entry name" value="Carb_kinase_FGGY"/>
</dbReference>
<comment type="similarity">
    <text evidence="1 6">Belongs to the FGGY kinase family.</text>
</comment>
<dbReference type="GO" id="GO:0005524">
    <property type="term" value="F:ATP binding"/>
    <property type="evidence" value="ECO:0007669"/>
    <property type="project" value="UniProtKB-UniRule"/>
</dbReference>
<evidence type="ECO:0000313" key="9">
    <source>
        <dbReference type="EMBL" id="ORE12426.1"/>
    </source>
</evidence>
<dbReference type="Gene3D" id="3.30.420.40">
    <property type="match status" value="2"/>
</dbReference>
<feature type="domain" description="Carbohydrate kinase FGGY C-terminal" evidence="8">
    <location>
        <begin position="289"/>
        <end position="471"/>
    </location>
</feature>
<dbReference type="OMA" id="NSCALGG"/>
<keyword evidence="6" id="KW-0547">Nucleotide-binding</keyword>
<dbReference type="GO" id="GO:0042732">
    <property type="term" value="P:D-xylose metabolic process"/>
    <property type="evidence" value="ECO:0007669"/>
    <property type="project" value="UniProtKB-UniRule"/>
</dbReference>
<dbReference type="EMBL" id="KV921671">
    <property type="protein sequence ID" value="ORE12426.1"/>
    <property type="molecule type" value="Genomic_DNA"/>
</dbReference>
<comment type="catalytic activity">
    <reaction evidence="5 6">
        <text>D-xylulose + ATP = D-xylulose 5-phosphate + ADP + H(+)</text>
        <dbReference type="Rhea" id="RHEA:10964"/>
        <dbReference type="ChEBI" id="CHEBI:15378"/>
        <dbReference type="ChEBI" id="CHEBI:17140"/>
        <dbReference type="ChEBI" id="CHEBI:30616"/>
        <dbReference type="ChEBI" id="CHEBI:57737"/>
        <dbReference type="ChEBI" id="CHEBI:456216"/>
        <dbReference type="EC" id="2.7.1.17"/>
    </reaction>
</comment>
<evidence type="ECO:0000259" key="8">
    <source>
        <dbReference type="Pfam" id="PF02782"/>
    </source>
</evidence>
<reference evidence="9 10" key="1">
    <citation type="journal article" date="2016" name="Proc. Natl. Acad. Sci. U.S.A.">
        <title>Lipid metabolic changes in an early divergent fungus govern the establishment of a mutualistic symbiosis with endobacteria.</title>
        <authorList>
            <person name="Lastovetsky O.A."/>
            <person name="Gaspar M.L."/>
            <person name="Mondo S.J."/>
            <person name="LaButti K.M."/>
            <person name="Sandor L."/>
            <person name="Grigoriev I.V."/>
            <person name="Henry S.A."/>
            <person name="Pawlowska T.E."/>
        </authorList>
    </citation>
    <scope>NUCLEOTIDE SEQUENCE [LARGE SCALE GENOMIC DNA]</scope>
    <source>
        <strain evidence="9 10">ATCC 11559</strain>
    </source>
</reference>
<dbReference type="VEuPathDB" id="FungiDB:BCV72DRAFT_89733"/>
<dbReference type="SUPFAM" id="SSF53067">
    <property type="entry name" value="Actin-like ATPase domain"/>
    <property type="match status" value="2"/>
</dbReference>
<dbReference type="Pfam" id="PF02782">
    <property type="entry name" value="FGGY_C"/>
    <property type="match status" value="1"/>
</dbReference>
<evidence type="ECO:0000313" key="10">
    <source>
        <dbReference type="Proteomes" id="UP000242381"/>
    </source>
</evidence>
<dbReference type="PANTHER" id="PTHR10196:SF57">
    <property type="entry name" value="XYLULOSE KINASE"/>
    <property type="match status" value="1"/>
</dbReference>
<dbReference type="EC" id="2.7.1.17" evidence="6"/>
<accession>A0A0A1PJJ1</accession>
<evidence type="ECO:0000256" key="6">
    <source>
        <dbReference type="RuleBase" id="RU367058"/>
    </source>
</evidence>
<evidence type="ECO:0000256" key="5">
    <source>
        <dbReference type="ARBA" id="ARBA00048885"/>
    </source>
</evidence>
<dbReference type="Pfam" id="PF00370">
    <property type="entry name" value="FGGY_N"/>
    <property type="match status" value="1"/>
</dbReference>
<dbReference type="AlphaFoldDB" id="A0A0A1PJJ1"/>
<dbReference type="CDD" id="cd07776">
    <property type="entry name" value="ASKHA_NBD_FGGY_SpXK-like"/>
    <property type="match status" value="1"/>
</dbReference>
<dbReference type="InterPro" id="IPR018484">
    <property type="entry name" value="FGGY_N"/>
</dbReference>
<dbReference type="GO" id="GO:0005997">
    <property type="term" value="P:xylulose metabolic process"/>
    <property type="evidence" value="ECO:0007669"/>
    <property type="project" value="TreeGrafter"/>
</dbReference>
<gene>
    <name evidence="9" type="ORF">BCV71DRAFT_294836</name>
</gene>
<evidence type="ECO:0000256" key="2">
    <source>
        <dbReference type="ARBA" id="ARBA00022629"/>
    </source>
</evidence>
<dbReference type="PIRSF" id="PIRSF000538">
    <property type="entry name" value="GlpK"/>
    <property type="match status" value="1"/>
</dbReference>
<dbReference type="PANTHER" id="PTHR10196">
    <property type="entry name" value="SUGAR KINASE"/>
    <property type="match status" value="1"/>
</dbReference>
<keyword evidence="4 6" id="KW-0418">Kinase</keyword>
<dbReference type="GO" id="GO:0004856">
    <property type="term" value="F:D-xylulokinase activity"/>
    <property type="evidence" value="ECO:0007669"/>
    <property type="project" value="UniProtKB-UniRule"/>
</dbReference>
<dbReference type="Proteomes" id="UP000242381">
    <property type="component" value="Unassembled WGS sequence"/>
</dbReference>
<proteinExistence type="inferred from homology"/>
<dbReference type="InterPro" id="IPR042024">
    <property type="entry name" value="D-XK_euk"/>
</dbReference>
<keyword evidence="6" id="KW-0119">Carbohydrate metabolism</keyword>
<organism evidence="9 10">
    <name type="scientific">Rhizopus microsporus</name>
    <dbReference type="NCBI Taxonomy" id="58291"/>
    <lineage>
        <taxon>Eukaryota</taxon>
        <taxon>Fungi</taxon>
        <taxon>Fungi incertae sedis</taxon>
        <taxon>Mucoromycota</taxon>
        <taxon>Mucoromycotina</taxon>
        <taxon>Mucoromycetes</taxon>
        <taxon>Mucorales</taxon>
        <taxon>Mucorineae</taxon>
        <taxon>Rhizopodaceae</taxon>
        <taxon>Rhizopus</taxon>
    </lineage>
</organism>
<name>A0A0A1PJJ1_RHIZD</name>
<keyword evidence="3 6" id="KW-0808">Transferase</keyword>